<evidence type="ECO:0000313" key="2">
    <source>
        <dbReference type="Proteomes" id="UP000615446"/>
    </source>
</evidence>
<gene>
    <name evidence="1" type="ORF">RCL2_002475200</name>
</gene>
<accession>A0A8H3M3T7</accession>
<comment type="caution">
    <text evidence="1">The sequence shown here is derived from an EMBL/GenBank/DDBJ whole genome shotgun (WGS) entry which is preliminary data.</text>
</comment>
<dbReference type="GO" id="GO:0016787">
    <property type="term" value="F:hydrolase activity"/>
    <property type="evidence" value="ECO:0007669"/>
    <property type="project" value="UniProtKB-KW"/>
</dbReference>
<protein>
    <submittedName>
        <fullName evidence="1">Alpha/beta hydrolase protein</fullName>
    </submittedName>
</protein>
<organism evidence="1 2">
    <name type="scientific">Rhizophagus clarus</name>
    <dbReference type="NCBI Taxonomy" id="94130"/>
    <lineage>
        <taxon>Eukaryota</taxon>
        <taxon>Fungi</taxon>
        <taxon>Fungi incertae sedis</taxon>
        <taxon>Mucoromycota</taxon>
        <taxon>Glomeromycotina</taxon>
        <taxon>Glomeromycetes</taxon>
        <taxon>Glomerales</taxon>
        <taxon>Glomeraceae</taxon>
        <taxon>Rhizophagus</taxon>
    </lineage>
</organism>
<dbReference type="AlphaFoldDB" id="A0A8H3M3T7"/>
<evidence type="ECO:0000313" key="1">
    <source>
        <dbReference type="EMBL" id="GES98192.1"/>
    </source>
</evidence>
<dbReference type="Proteomes" id="UP000615446">
    <property type="component" value="Unassembled WGS sequence"/>
</dbReference>
<dbReference type="OrthoDB" id="408631at2759"/>
<sequence length="76" mass="8817">MPMMLLPSFAGTNGLKPSISDDESADYLPYERSMVLHITQNLVKNIIKKKMLLTEKINKQNLGSKIWHDYLMEDYD</sequence>
<dbReference type="EMBL" id="BLAL01000262">
    <property type="protein sequence ID" value="GES98192.1"/>
    <property type="molecule type" value="Genomic_DNA"/>
</dbReference>
<keyword evidence="1" id="KW-0378">Hydrolase</keyword>
<proteinExistence type="predicted"/>
<name>A0A8H3M3T7_9GLOM</name>
<reference evidence="1" key="1">
    <citation type="submission" date="2019-10" db="EMBL/GenBank/DDBJ databases">
        <title>Conservation and host-specific expression of non-tandemly repeated heterogenous ribosome RNA gene in arbuscular mycorrhizal fungi.</title>
        <authorList>
            <person name="Maeda T."/>
            <person name="Kobayashi Y."/>
            <person name="Nakagawa T."/>
            <person name="Ezawa T."/>
            <person name="Yamaguchi K."/>
            <person name="Bino T."/>
            <person name="Nishimoto Y."/>
            <person name="Shigenobu S."/>
            <person name="Kawaguchi M."/>
        </authorList>
    </citation>
    <scope>NUCLEOTIDE SEQUENCE</scope>
    <source>
        <strain evidence="1">HR1</strain>
    </source>
</reference>